<name>A0A087UT05_STEMI</name>
<organism evidence="2 3">
    <name type="scientific">Stegodyphus mimosarum</name>
    <name type="common">African social velvet spider</name>
    <dbReference type="NCBI Taxonomy" id="407821"/>
    <lineage>
        <taxon>Eukaryota</taxon>
        <taxon>Metazoa</taxon>
        <taxon>Ecdysozoa</taxon>
        <taxon>Arthropoda</taxon>
        <taxon>Chelicerata</taxon>
        <taxon>Arachnida</taxon>
        <taxon>Araneae</taxon>
        <taxon>Araneomorphae</taxon>
        <taxon>Entelegynae</taxon>
        <taxon>Eresoidea</taxon>
        <taxon>Eresidae</taxon>
        <taxon>Stegodyphus</taxon>
    </lineage>
</organism>
<dbReference type="STRING" id="407821.A0A087UT05"/>
<dbReference type="PANTHER" id="PTHR16216:SF2">
    <property type="entry name" value="DYNEIN AXONEMAL ASSEMBLY FACTOR 5"/>
    <property type="match status" value="1"/>
</dbReference>
<dbReference type="SUPFAM" id="SSF48371">
    <property type="entry name" value="ARM repeat"/>
    <property type="match status" value="1"/>
</dbReference>
<evidence type="ECO:0000259" key="1">
    <source>
        <dbReference type="Pfam" id="PF25757"/>
    </source>
</evidence>
<dbReference type="EMBL" id="KK121456">
    <property type="protein sequence ID" value="KFM80494.1"/>
    <property type="molecule type" value="Genomic_DNA"/>
</dbReference>
<evidence type="ECO:0000313" key="3">
    <source>
        <dbReference type="Proteomes" id="UP000054359"/>
    </source>
</evidence>
<dbReference type="InterPro" id="IPR057978">
    <property type="entry name" value="TPR_DAAF5"/>
</dbReference>
<feature type="non-terminal residue" evidence="2">
    <location>
        <position position="205"/>
    </location>
</feature>
<dbReference type="GO" id="GO:0036158">
    <property type="term" value="P:outer dynein arm assembly"/>
    <property type="evidence" value="ECO:0007669"/>
    <property type="project" value="TreeGrafter"/>
</dbReference>
<dbReference type="OrthoDB" id="413572at2759"/>
<dbReference type="Proteomes" id="UP000054359">
    <property type="component" value="Unassembled WGS sequence"/>
</dbReference>
<dbReference type="OMA" id="NAHERIY"/>
<dbReference type="InterPro" id="IPR011989">
    <property type="entry name" value="ARM-like"/>
</dbReference>
<dbReference type="InterPro" id="IPR016024">
    <property type="entry name" value="ARM-type_fold"/>
</dbReference>
<sequence>MEIKETPESDLFARLTELCRKLAFGEKKDIILRRNILKEIENIIKKEMISFQEEDQNAFENILKYIVSSVSDDNERCREISVNILNVIIDHSCLSENLFSLIFGALAVRLGKTDEREPSEEVRLMEVHLLLTLIKKYEGDILKYLNDLTKILSSCIVDDCPEIKRKSCECTSVLACKHKTHFHMVSSSLLKPLLQTISHQHFKTR</sequence>
<dbReference type="InterPro" id="IPR052623">
    <property type="entry name" value="DAAF5"/>
</dbReference>
<dbReference type="AlphaFoldDB" id="A0A087UT05"/>
<evidence type="ECO:0000313" key="2">
    <source>
        <dbReference type="EMBL" id="KFM80494.1"/>
    </source>
</evidence>
<dbReference type="GO" id="GO:0036159">
    <property type="term" value="P:inner dynein arm assembly"/>
    <property type="evidence" value="ECO:0007669"/>
    <property type="project" value="TreeGrafter"/>
</dbReference>
<dbReference type="Gene3D" id="1.25.10.10">
    <property type="entry name" value="Leucine-rich Repeat Variant"/>
    <property type="match status" value="1"/>
</dbReference>
<accession>A0A087UT05</accession>
<protein>
    <submittedName>
        <fullName evidence="2">HEAT repeat-containing protein 2</fullName>
    </submittedName>
</protein>
<gene>
    <name evidence="2" type="ORF">X975_04951</name>
</gene>
<dbReference type="GO" id="GO:0005737">
    <property type="term" value="C:cytoplasm"/>
    <property type="evidence" value="ECO:0007669"/>
    <property type="project" value="TreeGrafter"/>
</dbReference>
<dbReference type="GO" id="GO:0003341">
    <property type="term" value="P:cilium movement"/>
    <property type="evidence" value="ECO:0007669"/>
    <property type="project" value="TreeGrafter"/>
</dbReference>
<reference evidence="2 3" key="1">
    <citation type="submission" date="2013-11" db="EMBL/GenBank/DDBJ databases">
        <title>Genome sequencing of Stegodyphus mimosarum.</title>
        <authorList>
            <person name="Bechsgaard J."/>
        </authorList>
    </citation>
    <scope>NUCLEOTIDE SEQUENCE [LARGE SCALE GENOMIC DNA]</scope>
</reference>
<dbReference type="Pfam" id="PF25757">
    <property type="entry name" value="TPR_DNAAF5"/>
    <property type="match status" value="1"/>
</dbReference>
<dbReference type="GO" id="GO:0045505">
    <property type="term" value="F:dynein intermediate chain binding"/>
    <property type="evidence" value="ECO:0007669"/>
    <property type="project" value="TreeGrafter"/>
</dbReference>
<keyword evidence="3" id="KW-1185">Reference proteome</keyword>
<feature type="domain" description="Dynein axonemal assembly factor 5 TPR repeats" evidence="1">
    <location>
        <begin position="31"/>
        <end position="205"/>
    </location>
</feature>
<proteinExistence type="predicted"/>
<dbReference type="PANTHER" id="PTHR16216">
    <property type="entry name" value="DYNEIN ASSEMBLY FACTOR 5, AXONEMAL"/>
    <property type="match status" value="1"/>
</dbReference>